<comment type="caution">
    <text evidence="2">The sequence shown here is derived from an EMBL/GenBank/DDBJ whole genome shotgun (WGS) entry which is preliminary data.</text>
</comment>
<reference evidence="2" key="1">
    <citation type="submission" date="2021-02" db="EMBL/GenBank/DDBJ databases">
        <authorList>
            <person name="Dougan E. K."/>
            <person name="Rhodes N."/>
            <person name="Thang M."/>
            <person name="Chan C."/>
        </authorList>
    </citation>
    <scope>NUCLEOTIDE SEQUENCE</scope>
</reference>
<feature type="compositionally biased region" description="Gly residues" evidence="1">
    <location>
        <begin position="35"/>
        <end position="55"/>
    </location>
</feature>
<gene>
    <name evidence="2" type="ORF">PGLA1383_LOCUS24753</name>
</gene>
<dbReference type="AlphaFoldDB" id="A0A813EZV9"/>
<name>A0A813EZV9_POLGL</name>
<evidence type="ECO:0000313" key="2">
    <source>
        <dbReference type="EMBL" id="CAE8606783.1"/>
    </source>
</evidence>
<feature type="compositionally biased region" description="Low complexity" evidence="1">
    <location>
        <begin position="1"/>
        <end position="13"/>
    </location>
</feature>
<feature type="compositionally biased region" description="Low complexity" evidence="1">
    <location>
        <begin position="20"/>
        <end position="34"/>
    </location>
</feature>
<feature type="compositionally biased region" description="Low complexity" evidence="1">
    <location>
        <begin position="144"/>
        <end position="156"/>
    </location>
</feature>
<feature type="region of interest" description="Disordered" evidence="1">
    <location>
        <begin position="1"/>
        <end position="57"/>
    </location>
</feature>
<evidence type="ECO:0000313" key="3">
    <source>
        <dbReference type="Proteomes" id="UP000654075"/>
    </source>
</evidence>
<organism evidence="2 3">
    <name type="scientific">Polarella glacialis</name>
    <name type="common">Dinoflagellate</name>
    <dbReference type="NCBI Taxonomy" id="89957"/>
    <lineage>
        <taxon>Eukaryota</taxon>
        <taxon>Sar</taxon>
        <taxon>Alveolata</taxon>
        <taxon>Dinophyceae</taxon>
        <taxon>Suessiales</taxon>
        <taxon>Suessiaceae</taxon>
        <taxon>Polarella</taxon>
    </lineage>
</organism>
<feature type="non-terminal residue" evidence="2">
    <location>
        <position position="1"/>
    </location>
</feature>
<proteinExistence type="predicted"/>
<dbReference type="EMBL" id="CAJNNV010019835">
    <property type="protein sequence ID" value="CAE8606783.1"/>
    <property type="molecule type" value="Genomic_DNA"/>
</dbReference>
<protein>
    <submittedName>
        <fullName evidence="2">Uncharacterized protein</fullName>
    </submittedName>
</protein>
<feature type="region of interest" description="Disordered" evidence="1">
    <location>
        <begin position="116"/>
        <end position="156"/>
    </location>
</feature>
<sequence length="156" mass="16481">RALPKQQQQQQQQKGGGKGRLQVQRGLDDSWGAGYAKGGGKGYSKGGGKGYGAGDDWGSAQDWQHDLADDWGKGGYGDGAGMRVAWDSGPTDNRSAMDKLTSEDKRLMKKITIVAQLDKVPKPHPAMQGMSLGRSGGGRGRDGGSLSSRFSANYGH</sequence>
<accession>A0A813EZV9</accession>
<dbReference type="Proteomes" id="UP000654075">
    <property type="component" value="Unassembled WGS sequence"/>
</dbReference>
<dbReference type="OrthoDB" id="10664453at2759"/>
<evidence type="ECO:0000256" key="1">
    <source>
        <dbReference type="SAM" id="MobiDB-lite"/>
    </source>
</evidence>
<keyword evidence="3" id="KW-1185">Reference proteome</keyword>